<evidence type="ECO:0000256" key="1">
    <source>
        <dbReference type="SAM" id="Coils"/>
    </source>
</evidence>
<evidence type="ECO:0000313" key="4">
    <source>
        <dbReference type="Proteomes" id="UP000028123"/>
    </source>
</evidence>
<keyword evidence="2" id="KW-1133">Transmembrane helix</keyword>
<feature type="transmembrane region" description="Helical" evidence="2">
    <location>
        <begin position="134"/>
        <end position="155"/>
    </location>
</feature>
<keyword evidence="2" id="KW-0472">Membrane</keyword>
<gene>
    <name evidence="3" type="ORF">ET33_18635</name>
</gene>
<accession>A0A081NXA8</accession>
<sequence>MKMMPGPSKKPEWGIKAKAGTACLFLLLTLPWPIAQAGFMDRVKDIYDMPEQIGQLQNQYNETKQELERNRERLETTLKRSEEAAEQYKATEQRLMEENRELRSRNEQLEQLIRRLEEAEQASAQRTRQIVRTALTGVLLVVLYFVLMRVIRLAVWRRNRSASHRGGNG</sequence>
<evidence type="ECO:0000256" key="2">
    <source>
        <dbReference type="SAM" id="Phobius"/>
    </source>
</evidence>
<dbReference type="OrthoDB" id="2605255at2"/>
<protein>
    <submittedName>
        <fullName evidence="3">Uncharacterized protein</fullName>
    </submittedName>
</protein>
<organism evidence="3 4">
    <name type="scientific">Paenibacillus tyrfis</name>
    <dbReference type="NCBI Taxonomy" id="1501230"/>
    <lineage>
        <taxon>Bacteria</taxon>
        <taxon>Bacillati</taxon>
        <taxon>Bacillota</taxon>
        <taxon>Bacilli</taxon>
        <taxon>Bacillales</taxon>
        <taxon>Paenibacillaceae</taxon>
        <taxon>Paenibacillus</taxon>
    </lineage>
</organism>
<dbReference type="eggNOG" id="ENOG5032Q6A">
    <property type="taxonomic scope" value="Bacteria"/>
</dbReference>
<proteinExistence type="predicted"/>
<dbReference type="EMBL" id="JNVM01000026">
    <property type="protein sequence ID" value="KEQ23081.1"/>
    <property type="molecule type" value="Genomic_DNA"/>
</dbReference>
<keyword evidence="4" id="KW-1185">Reference proteome</keyword>
<name>A0A081NXA8_9BACL</name>
<evidence type="ECO:0000313" key="3">
    <source>
        <dbReference type="EMBL" id="KEQ23081.1"/>
    </source>
</evidence>
<dbReference type="Gene3D" id="6.10.250.3150">
    <property type="match status" value="1"/>
</dbReference>
<reference evidence="3 4" key="1">
    <citation type="submission" date="2014-06" db="EMBL/GenBank/DDBJ databases">
        <title>Draft genome sequence of Paenibacillus sp. MSt1.</title>
        <authorList>
            <person name="Aw Y.K."/>
            <person name="Ong K.S."/>
            <person name="Gan H.M."/>
            <person name="Lee S.M."/>
        </authorList>
    </citation>
    <scope>NUCLEOTIDE SEQUENCE [LARGE SCALE GENOMIC DNA]</scope>
    <source>
        <strain evidence="3 4">MSt1</strain>
    </source>
</reference>
<comment type="caution">
    <text evidence="3">The sequence shown here is derived from an EMBL/GenBank/DDBJ whole genome shotgun (WGS) entry which is preliminary data.</text>
</comment>
<feature type="coiled-coil region" evidence="1">
    <location>
        <begin position="53"/>
        <end position="129"/>
    </location>
</feature>
<keyword evidence="2" id="KW-0812">Transmembrane</keyword>
<keyword evidence="1" id="KW-0175">Coiled coil</keyword>
<dbReference type="AlphaFoldDB" id="A0A081NXA8"/>
<dbReference type="RefSeq" id="WP_036689782.1">
    <property type="nucleotide sequence ID" value="NZ_JNVM01000026.1"/>
</dbReference>
<dbReference type="Proteomes" id="UP000028123">
    <property type="component" value="Unassembled WGS sequence"/>
</dbReference>